<dbReference type="PANTHER" id="PTHR30427:SF1">
    <property type="entry name" value="TRANSCRIPTIONAL ACTIVATOR PROTEIN LYSR"/>
    <property type="match status" value="1"/>
</dbReference>
<evidence type="ECO:0000313" key="7">
    <source>
        <dbReference type="Proteomes" id="UP000003947"/>
    </source>
</evidence>
<dbReference type="Gene3D" id="1.10.10.10">
    <property type="entry name" value="Winged helix-like DNA-binding domain superfamily/Winged helix DNA-binding domain"/>
    <property type="match status" value="1"/>
</dbReference>
<dbReference type="Pfam" id="PF00126">
    <property type="entry name" value="HTH_1"/>
    <property type="match status" value="1"/>
</dbReference>
<gene>
    <name evidence="6" type="ORF">MicloDRAFT_00014300</name>
</gene>
<organism evidence="6 7">
    <name type="scientific">Microvirga lotononidis</name>
    <dbReference type="NCBI Taxonomy" id="864069"/>
    <lineage>
        <taxon>Bacteria</taxon>
        <taxon>Pseudomonadati</taxon>
        <taxon>Pseudomonadota</taxon>
        <taxon>Alphaproteobacteria</taxon>
        <taxon>Hyphomicrobiales</taxon>
        <taxon>Methylobacteriaceae</taxon>
        <taxon>Microvirga</taxon>
    </lineage>
</organism>
<dbReference type="GO" id="GO:0003700">
    <property type="term" value="F:DNA-binding transcription factor activity"/>
    <property type="evidence" value="ECO:0007669"/>
    <property type="project" value="InterPro"/>
</dbReference>
<dbReference type="eggNOG" id="COG0583">
    <property type="taxonomic scope" value="Bacteria"/>
</dbReference>
<keyword evidence="7" id="KW-1185">Reference proteome</keyword>
<dbReference type="InterPro" id="IPR005119">
    <property type="entry name" value="LysR_subst-bd"/>
</dbReference>
<evidence type="ECO:0000256" key="4">
    <source>
        <dbReference type="ARBA" id="ARBA00023163"/>
    </source>
</evidence>
<dbReference type="InterPro" id="IPR036388">
    <property type="entry name" value="WH-like_DNA-bd_sf"/>
</dbReference>
<dbReference type="Gene3D" id="3.40.190.290">
    <property type="match status" value="1"/>
</dbReference>
<name>I4Z1L7_9HYPH</name>
<evidence type="ECO:0000259" key="5">
    <source>
        <dbReference type="PROSITE" id="PS50931"/>
    </source>
</evidence>
<sequence>MLTGTMTGGGRLLSISQPAITRLIRDLELELKLTLFRRDKTRITPTREARELYREVERHFVSTERIREAALAIRQYNAGQIRVAAILALSVSCTPKAVARFASSYPNMVISVHSGASIDIIDLVLNGSVDVGFVAIPPGHDQLDHEDVPSSEVVCLLPRCHPLAGKKVIHPEDLHRQDFVALGPSSLMRLELNALLQLAGSEPRVRVESLFSSTVTAYVNRGLGIAVVDPLAAALADPETTVVRAFRPTIKYTLSVVYPPRAARSPPLEDFVNVFLQALREEIDFTQALIEQS</sequence>
<evidence type="ECO:0000256" key="2">
    <source>
        <dbReference type="ARBA" id="ARBA00023015"/>
    </source>
</evidence>
<evidence type="ECO:0000256" key="1">
    <source>
        <dbReference type="ARBA" id="ARBA00009437"/>
    </source>
</evidence>
<dbReference type="SUPFAM" id="SSF46785">
    <property type="entry name" value="Winged helix' DNA-binding domain"/>
    <property type="match status" value="1"/>
</dbReference>
<dbReference type="Pfam" id="PF03466">
    <property type="entry name" value="LysR_substrate"/>
    <property type="match status" value="1"/>
</dbReference>
<proteinExistence type="inferred from homology"/>
<dbReference type="EMBL" id="JH660640">
    <property type="protein sequence ID" value="EIM30109.1"/>
    <property type="molecule type" value="Genomic_DNA"/>
</dbReference>
<keyword evidence="2" id="KW-0805">Transcription regulation</keyword>
<dbReference type="AlphaFoldDB" id="I4Z1L7"/>
<dbReference type="GO" id="GO:0010628">
    <property type="term" value="P:positive regulation of gene expression"/>
    <property type="evidence" value="ECO:0007669"/>
    <property type="project" value="TreeGrafter"/>
</dbReference>
<evidence type="ECO:0000313" key="6">
    <source>
        <dbReference type="EMBL" id="EIM30109.1"/>
    </source>
</evidence>
<keyword evidence="4" id="KW-0804">Transcription</keyword>
<feature type="domain" description="HTH lysR-type" evidence="5">
    <location>
        <begin position="1"/>
        <end position="46"/>
    </location>
</feature>
<reference evidence="6 7" key="1">
    <citation type="submission" date="2012-02" db="EMBL/GenBank/DDBJ databases">
        <title>Improved High-Quality Draft sequence of Microvirga sp. WSM3557.</title>
        <authorList>
            <consortium name="US DOE Joint Genome Institute"/>
            <person name="Lucas S."/>
            <person name="Han J."/>
            <person name="Lapidus A."/>
            <person name="Cheng J.-F."/>
            <person name="Goodwin L."/>
            <person name="Pitluck S."/>
            <person name="Peters L."/>
            <person name="Zhang X."/>
            <person name="Detter J.C."/>
            <person name="Han C."/>
            <person name="Tapia R."/>
            <person name="Land M."/>
            <person name="Hauser L."/>
            <person name="Kyrpides N."/>
            <person name="Ivanova N."/>
            <person name="Pagani I."/>
            <person name="Brau L."/>
            <person name="Yates R."/>
            <person name="O'Hara G."/>
            <person name="Rui T."/>
            <person name="Howieson J."/>
            <person name="Reeve W."/>
            <person name="Woyke T."/>
        </authorList>
    </citation>
    <scope>NUCLEOTIDE SEQUENCE [LARGE SCALE GENOMIC DNA]</scope>
    <source>
        <strain evidence="6 7">WSM3557</strain>
    </source>
</reference>
<dbReference type="STRING" id="864069.MicloDRAFT_00014300"/>
<comment type="similarity">
    <text evidence="1">Belongs to the LysR transcriptional regulatory family.</text>
</comment>
<protein>
    <submittedName>
        <fullName evidence="6">Transcriptional regulator</fullName>
    </submittedName>
</protein>
<dbReference type="SUPFAM" id="SSF53850">
    <property type="entry name" value="Periplasmic binding protein-like II"/>
    <property type="match status" value="1"/>
</dbReference>
<keyword evidence="3" id="KW-0238">DNA-binding</keyword>
<dbReference type="GO" id="GO:0043565">
    <property type="term" value="F:sequence-specific DNA binding"/>
    <property type="evidence" value="ECO:0007669"/>
    <property type="project" value="TreeGrafter"/>
</dbReference>
<dbReference type="InterPro" id="IPR000847">
    <property type="entry name" value="LysR_HTH_N"/>
</dbReference>
<accession>I4Z1L7</accession>
<dbReference type="PANTHER" id="PTHR30427">
    <property type="entry name" value="TRANSCRIPTIONAL ACTIVATOR PROTEIN LYSR"/>
    <property type="match status" value="1"/>
</dbReference>
<dbReference type="Proteomes" id="UP000003947">
    <property type="component" value="Unassembled WGS sequence"/>
</dbReference>
<evidence type="ECO:0000256" key="3">
    <source>
        <dbReference type="ARBA" id="ARBA00023125"/>
    </source>
</evidence>
<dbReference type="PROSITE" id="PS50931">
    <property type="entry name" value="HTH_LYSR"/>
    <property type="match status" value="1"/>
</dbReference>
<dbReference type="InterPro" id="IPR036390">
    <property type="entry name" value="WH_DNA-bd_sf"/>
</dbReference>
<dbReference type="PATRIC" id="fig|864069.3.peg.1588"/>
<dbReference type="HOGENOM" id="CLU_039613_6_3_5"/>